<evidence type="ECO:0000256" key="4">
    <source>
        <dbReference type="SAM" id="MobiDB-lite"/>
    </source>
</evidence>
<dbReference type="InterPro" id="IPR025875">
    <property type="entry name" value="Leu-rich_rpt_4"/>
</dbReference>
<dbReference type="SUPFAM" id="SSF52058">
    <property type="entry name" value="L domain-like"/>
    <property type="match status" value="1"/>
</dbReference>
<feature type="region of interest" description="Disordered" evidence="4">
    <location>
        <begin position="1"/>
        <end position="28"/>
    </location>
</feature>
<dbReference type="eggNOG" id="KOG0531">
    <property type="taxonomic scope" value="Eukaryota"/>
</dbReference>
<dbReference type="HOGENOM" id="CLU_002627_2_0_1"/>
<dbReference type="PANTHER" id="PTHR45973">
    <property type="entry name" value="PROTEIN PHOSPHATASE 1 REGULATORY SUBUNIT SDS22-RELATED"/>
    <property type="match status" value="1"/>
</dbReference>
<keyword evidence="3" id="KW-0175">Coiled coil</keyword>
<accession>K3X2D6</accession>
<dbReference type="InParanoid" id="K3X2D6"/>
<dbReference type="Pfam" id="PF14580">
    <property type="entry name" value="LRR_9"/>
    <property type="match status" value="3"/>
</dbReference>
<dbReference type="Pfam" id="PF12799">
    <property type="entry name" value="LRR_4"/>
    <property type="match status" value="2"/>
</dbReference>
<keyword evidence="6" id="KW-1185">Reference proteome</keyword>
<evidence type="ECO:0000256" key="2">
    <source>
        <dbReference type="ARBA" id="ARBA00022737"/>
    </source>
</evidence>
<dbReference type="PANTHER" id="PTHR45973:SF36">
    <property type="entry name" value="CENTRIOLIN"/>
    <property type="match status" value="1"/>
</dbReference>
<feature type="compositionally biased region" description="Polar residues" evidence="4">
    <location>
        <begin position="1"/>
        <end position="23"/>
    </location>
</feature>
<evidence type="ECO:0000313" key="5">
    <source>
        <dbReference type="EnsemblProtists" id="PYU1_T011385"/>
    </source>
</evidence>
<dbReference type="InterPro" id="IPR050576">
    <property type="entry name" value="Cilia_flagella_integrity"/>
</dbReference>
<evidence type="ECO:0000256" key="3">
    <source>
        <dbReference type="SAM" id="Coils"/>
    </source>
</evidence>
<keyword evidence="2" id="KW-0677">Repeat</keyword>
<feature type="region of interest" description="Disordered" evidence="4">
    <location>
        <begin position="722"/>
        <end position="755"/>
    </location>
</feature>
<dbReference type="EMBL" id="GL376562">
    <property type="status" value="NOT_ANNOTATED_CDS"/>
    <property type="molecule type" value="Genomic_DNA"/>
</dbReference>
<reference evidence="6" key="2">
    <citation type="submission" date="2010-04" db="EMBL/GenBank/DDBJ databases">
        <authorList>
            <person name="Buell R."/>
            <person name="Hamilton J."/>
            <person name="Hostetler J."/>
        </authorList>
    </citation>
    <scope>NUCLEOTIDE SEQUENCE [LARGE SCALE GENOMIC DNA]</scope>
    <source>
        <strain evidence="6">DAOM:BR144</strain>
    </source>
</reference>
<proteinExistence type="predicted"/>
<dbReference type="STRING" id="431595.K3X2D6"/>
<reference evidence="6" key="1">
    <citation type="journal article" date="2010" name="Genome Biol.">
        <title>Genome sequence of the necrotrophic plant pathogen Pythium ultimum reveals original pathogenicity mechanisms and effector repertoire.</title>
        <authorList>
            <person name="Levesque C.A."/>
            <person name="Brouwer H."/>
            <person name="Cano L."/>
            <person name="Hamilton J.P."/>
            <person name="Holt C."/>
            <person name="Huitema E."/>
            <person name="Raffaele S."/>
            <person name="Robideau G.P."/>
            <person name="Thines M."/>
            <person name="Win J."/>
            <person name="Zerillo M.M."/>
            <person name="Beakes G.W."/>
            <person name="Boore J.L."/>
            <person name="Busam D."/>
            <person name="Dumas B."/>
            <person name="Ferriera S."/>
            <person name="Fuerstenberg S.I."/>
            <person name="Gachon C.M."/>
            <person name="Gaulin E."/>
            <person name="Govers F."/>
            <person name="Grenville-Briggs L."/>
            <person name="Horner N."/>
            <person name="Hostetler J."/>
            <person name="Jiang R.H."/>
            <person name="Johnson J."/>
            <person name="Krajaejun T."/>
            <person name="Lin H."/>
            <person name="Meijer H.J."/>
            <person name="Moore B."/>
            <person name="Morris P."/>
            <person name="Phuntmart V."/>
            <person name="Puiu D."/>
            <person name="Shetty J."/>
            <person name="Stajich J.E."/>
            <person name="Tripathy S."/>
            <person name="Wawra S."/>
            <person name="van West P."/>
            <person name="Whitty B.R."/>
            <person name="Coutinho P.M."/>
            <person name="Henrissat B."/>
            <person name="Martin F."/>
            <person name="Thomas P.D."/>
            <person name="Tyler B.M."/>
            <person name="De Vries R.P."/>
            <person name="Kamoun S."/>
            <person name="Yandell M."/>
            <person name="Tisserat N."/>
            <person name="Buell C.R."/>
        </authorList>
    </citation>
    <scope>NUCLEOTIDE SEQUENCE</scope>
    <source>
        <strain evidence="6">DAOM:BR144</strain>
    </source>
</reference>
<dbReference type="Gene3D" id="3.80.10.10">
    <property type="entry name" value="Ribonuclease Inhibitor"/>
    <property type="match status" value="6"/>
</dbReference>
<dbReference type="InterPro" id="IPR001611">
    <property type="entry name" value="Leu-rich_rpt"/>
</dbReference>
<dbReference type="SMART" id="SM00364">
    <property type="entry name" value="LRR_BAC"/>
    <property type="match status" value="5"/>
</dbReference>
<dbReference type="SUPFAM" id="SSF52047">
    <property type="entry name" value="RNI-like"/>
    <property type="match status" value="1"/>
</dbReference>
<dbReference type="InterPro" id="IPR003591">
    <property type="entry name" value="Leu-rich_rpt_typical-subtyp"/>
</dbReference>
<name>K3X2D6_GLOUD</name>
<evidence type="ECO:0000256" key="1">
    <source>
        <dbReference type="ARBA" id="ARBA00022614"/>
    </source>
</evidence>
<feature type="compositionally biased region" description="Basic and acidic residues" evidence="4">
    <location>
        <begin position="481"/>
        <end position="494"/>
    </location>
</feature>
<feature type="coiled-coil region" evidence="3">
    <location>
        <begin position="300"/>
        <end position="331"/>
    </location>
</feature>
<dbReference type="SMART" id="SM00369">
    <property type="entry name" value="LRR_TYP"/>
    <property type="match status" value="13"/>
</dbReference>
<dbReference type="VEuPathDB" id="FungiDB:PYU1_G011360"/>
<dbReference type="eggNOG" id="KOG1644">
    <property type="taxonomic scope" value="Eukaryota"/>
</dbReference>
<evidence type="ECO:0000313" key="6">
    <source>
        <dbReference type="Proteomes" id="UP000019132"/>
    </source>
</evidence>
<feature type="compositionally biased region" description="Polar residues" evidence="4">
    <location>
        <begin position="1780"/>
        <end position="1791"/>
    </location>
</feature>
<organism evidence="5 6">
    <name type="scientific">Globisporangium ultimum (strain ATCC 200006 / CBS 805.95 / DAOM BR144)</name>
    <name type="common">Pythium ultimum</name>
    <dbReference type="NCBI Taxonomy" id="431595"/>
    <lineage>
        <taxon>Eukaryota</taxon>
        <taxon>Sar</taxon>
        <taxon>Stramenopiles</taxon>
        <taxon>Oomycota</taxon>
        <taxon>Peronosporomycetes</taxon>
        <taxon>Pythiales</taxon>
        <taxon>Pythiaceae</taxon>
        <taxon>Globisporangium</taxon>
    </lineage>
</organism>
<reference evidence="5" key="3">
    <citation type="submission" date="2015-02" db="UniProtKB">
        <authorList>
            <consortium name="EnsemblProtists"/>
        </authorList>
    </citation>
    <scope>IDENTIFICATION</scope>
    <source>
        <strain evidence="5">DAOM BR144</strain>
    </source>
</reference>
<dbReference type="Proteomes" id="UP000019132">
    <property type="component" value="Unassembled WGS sequence"/>
</dbReference>
<dbReference type="EnsemblProtists" id="PYU1_T011385">
    <property type="protein sequence ID" value="PYU1_T011385"/>
    <property type="gene ID" value="PYU1_G011360"/>
</dbReference>
<dbReference type="InterPro" id="IPR032675">
    <property type="entry name" value="LRR_dom_sf"/>
</dbReference>
<dbReference type="Pfam" id="PF13855">
    <property type="entry name" value="LRR_8"/>
    <property type="match status" value="1"/>
</dbReference>
<feature type="region of interest" description="Disordered" evidence="4">
    <location>
        <begin position="1007"/>
        <end position="1026"/>
    </location>
</feature>
<dbReference type="SUPFAM" id="SSF52075">
    <property type="entry name" value="Outer arm dynein light chain 1"/>
    <property type="match status" value="1"/>
</dbReference>
<feature type="region of interest" description="Disordered" evidence="4">
    <location>
        <begin position="1780"/>
        <end position="1803"/>
    </location>
</feature>
<keyword evidence="1" id="KW-0433">Leucine-rich repeat</keyword>
<evidence type="ECO:0008006" key="7">
    <source>
        <dbReference type="Google" id="ProtNLM"/>
    </source>
</evidence>
<protein>
    <recommendedName>
        <fullName evidence="7">Protein phosphatase 1 regulatory subunit 7</fullName>
    </recommendedName>
</protein>
<dbReference type="OMA" id="HTAGNVR"/>
<sequence>METTPAAPEQSTSDKSGGNNELSPAQDDRVRIFETSEELQELCRDNGLSATQFARKGPNVTTLDMFLGFWGSMKSVMFFPALRELSIIKHPTITVMEGIEHCPNLELLCITECGLERITNLENCRKIRKLNLSSNKICTIEQLDTLDQLEILWLNDNQLSQLDGLWKLTQLKQFWVCRNRIERIDSALSCCVSLTELNFADNRLCNFKSLLSLASLDQLAVLTLSDPHYGDNPVCKLCNYQTYLMCHLNRLTCLDTVELSTRNKQIAEATMIKKKMYYNMRIKAIKCDIRARIKHSENIRNQAEQQIETSLAALVRQKKEIERYIADLSDRDAKEAHADCQATRDLRKKLECVDACLQSKYSTIYRMNTEFDRLRAKLLRTSDINISRLLLELETGGNIRLEDGKPSDAWFASCVDLIRSRLFANELQLFGVQDICITRITRINNRYLRHRFHSRMDEILTVPEQQLKANVSKKGVTVPVKEPEEQTRERDQIVDPHGASDQTSDLPASACPGATLDTSLEYLFYMQPPLLDQQRRNQNIEQFFASENGFRDPSEYGNMGIDGAIKLSNSVALLDSSRLAAALALKDRLLQKKAVPVEDLCRVTTAPVLQQQKGFTKETRDALQLAASGEWELPSGVLLVVKVFPGHTKWAEDDGNAFPSPHVHARDYTGLQSLQIHTRSSATNSGSEQHSSTRQKLYYMFDKALVLPEYLVEYQYVLRDSSSKGPLHSVGSSSATPDTTNTPRSSAQANDTETGDLGVVAKLVEDFERKYRTRRSPCSKRVEDSPLNGDNIMRVLQMEPTLPAPGVVDYTQLVSTRLNSVKINRLRHLNLLGCGLESIPDLTCLKDHLEVLVLSYNSIQSLNHHFDGLSKLRHLDVSFNQLARLEHLDHCDLLQSLEVNSNHLKSFDDVEYLGRVFRGRAFRQLDLRKNSMCENKRYRLHVLQHLPVLDCLNQQRVTKDEILCAQQLITKLSSAKIWDFFYRSKFISVSTNFGDFNGRSEEVTVCSSSNNKPELDDEDHQEASRSSPSCLSAFQPCWNAIEELNLNRELIQEIEGLDLAVNLRVASFADNVIKRINGLKYCTKLEELSLEDNEIAKIENLEALICLKKLHLGRNRITTIECLDKLENLTQLSLEENQITSLRGLGSALKLMELYIGHNRIEILKEIQHLKPLPKLTILDLSGNDITSMPDYRLYAVYYLRRVKVLDGVSISPQDQSDAKQKYSGKLTMEFILEKCAGSGSNEMPPPSGNATHTNNLNPSDRIQEMNLSSCRIREIGSIPGTIFTNVRELNLENNQISDISGLETLPKLRILNLNRNRIDKLLPTSSASTYTIPEELDGKGILACLHLEQLYLAYNQINDMTMLGLQFLDELKGNSIVFLAGLDNSTELRELRLDKNRIRQLDATSTIALHQLRILSMEDNGLKSLANFNNLLSLKALDLSNNRLVDLDEVEKLASIPTLIDLRLINNPLTKKHLYRQTLLYKLQFVKNLDTRDISIDERERINALFVHERAAAVAIAAPSSTAYTSSNSNGDRYIEARVYTSANTPVALAPATIPSKASSSSNNNNGGVASTMALTSSTTRFATIPQISSGEVLSGSLLRKHPGLGAGVGVYSQNPNQLSVQPINSFPKPDHPIDAGIAIAPSNTTTKSLLSHTQAASYRNPNSLTNQPSMIVNVNQSAIPLSASSPSSIVTVASAFSVALPNGFPTDHFHLGGLRSDRRRMSSVHYDQALNTMQVGAPALTIRPPSGIGMSNNEQLKLPIGIVSSHAVIRGGPPASLSNQGVPSIQSPLASHKATPTPLSAANHPQQYLGDATMANRDFSGYGSNTTTTLGNHQKRYSAYQEFHPESSIPYLSTKLNPNNAPARPR</sequence>
<dbReference type="SMART" id="SM00365">
    <property type="entry name" value="LRR_SD22"/>
    <property type="match status" value="14"/>
</dbReference>
<feature type="region of interest" description="Disordered" evidence="4">
    <location>
        <begin position="475"/>
        <end position="508"/>
    </location>
</feature>
<feature type="compositionally biased region" description="Polar residues" evidence="4">
    <location>
        <begin position="730"/>
        <end position="752"/>
    </location>
</feature>
<dbReference type="PROSITE" id="PS51450">
    <property type="entry name" value="LRR"/>
    <property type="match status" value="13"/>
</dbReference>